<sequence>MKILGGVSKSIQIRDTALVDTYMEWVAQKKRDADEAPAAIWNHLYDLSIGGRLMDEKQKKQKLREARALGDRFGTGKSDEFL</sequence>
<accession>A0A0C3P6L9</accession>
<dbReference type="HOGENOM" id="CLU_2559218_0_0_1"/>
<feature type="domain" description="DUF3752" evidence="1">
    <location>
        <begin position="13"/>
        <end position="74"/>
    </location>
</feature>
<reference evidence="2 3" key="1">
    <citation type="submission" date="2014-04" db="EMBL/GenBank/DDBJ databases">
        <authorList>
            <consortium name="DOE Joint Genome Institute"/>
            <person name="Kuo A."/>
            <person name="Kohler A."/>
            <person name="Costa M.D."/>
            <person name="Nagy L.G."/>
            <person name="Floudas D."/>
            <person name="Copeland A."/>
            <person name="Barry K.W."/>
            <person name="Cichocki N."/>
            <person name="Veneault-Fourrey C."/>
            <person name="LaButti K."/>
            <person name="Lindquist E.A."/>
            <person name="Lipzen A."/>
            <person name="Lundell T."/>
            <person name="Morin E."/>
            <person name="Murat C."/>
            <person name="Sun H."/>
            <person name="Tunlid A."/>
            <person name="Henrissat B."/>
            <person name="Grigoriev I.V."/>
            <person name="Hibbett D.S."/>
            <person name="Martin F."/>
            <person name="Nordberg H.P."/>
            <person name="Cantor M.N."/>
            <person name="Hua S.X."/>
        </authorList>
    </citation>
    <scope>NUCLEOTIDE SEQUENCE [LARGE SCALE GENOMIC DNA]</scope>
    <source>
        <strain evidence="2 3">Marx 270</strain>
    </source>
</reference>
<dbReference type="InParanoid" id="A0A0C3P6L9"/>
<dbReference type="AlphaFoldDB" id="A0A0C3P6L9"/>
<reference evidence="3" key="2">
    <citation type="submission" date="2015-01" db="EMBL/GenBank/DDBJ databases">
        <title>Evolutionary Origins and Diversification of the Mycorrhizal Mutualists.</title>
        <authorList>
            <consortium name="DOE Joint Genome Institute"/>
            <consortium name="Mycorrhizal Genomics Consortium"/>
            <person name="Kohler A."/>
            <person name="Kuo A."/>
            <person name="Nagy L.G."/>
            <person name="Floudas D."/>
            <person name="Copeland A."/>
            <person name="Barry K.W."/>
            <person name="Cichocki N."/>
            <person name="Veneault-Fourrey C."/>
            <person name="LaButti K."/>
            <person name="Lindquist E.A."/>
            <person name="Lipzen A."/>
            <person name="Lundell T."/>
            <person name="Morin E."/>
            <person name="Murat C."/>
            <person name="Riley R."/>
            <person name="Ohm R."/>
            <person name="Sun H."/>
            <person name="Tunlid A."/>
            <person name="Henrissat B."/>
            <person name="Grigoriev I.V."/>
            <person name="Hibbett D.S."/>
            <person name="Martin F."/>
        </authorList>
    </citation>
    <scope>NUCLEOTIDE SEQUENCE [LARGE SCALE GENOMIC DNA]</scope>
    <source>
        <strain evidence="3">Marx 270</strain>
    </source>
</reference>
<dbReference type="Proteomes" id="UP000054217">
    <property type="component" value="Unassembled WGS sequence"/>
</dbReference>
<name>A0A0C3P6L9_PISTI</name>
<keyword evidence="3" id="KW-1185">Reference proteome</keyword>
<evidence type="ECO:0000313" key="2">
    <source>
        <dbReference type="EMBL" id="KIO03221.1"/>
    </source>
</evidence>
<proteinExistence type="predicted"/>
<dbReference type="EMBL" id="KN831977">
    <property type="protein sequence ID" value="KIO03221.1"/>
    <property type="molecule type" value="Genomic_DNA"/>
</dbReference>
<dbReference type="InterPro" id="IPR022226">
    <property type="entry name" value="DUF3752"/>
</dbReference>
<organism evidence="2 3">
    <name type="scientific">Pisolithus tinctorius Marx 270</name>
    <dbReference type="NCBI Taxonomy" id="870435"/>
    <lineage>
        <taxon>Eukaryota</taxon>
        <taxon>Fungi</taxon>
        <taxon>Dikarya</taxon>
        <taxon>Basidiomycota</taxon>
        <taxon>Agaricomycotina</taxon>
        <taxon>Agaricomycetes</taxon>
        <taxon>Agaricomycetidae</taxon>
        <taxon>Boletales</taxon>
        <taxon>Sclerodermatineae</taxon>
        <taxon>Pisolithaceae</taxon>
        <taxon>Pisolithus</taxon>
    </lineage>
</organism>
<protein>
    <recommendedName>
        <fullName evidence="1">DUF3752 domain-containing protein</fullName>
    </recommendedName>
</protein>
<gene>
    <name evidence="2" type="ORF">M404DRAFT_27213</name>
</gene>
<dbReference type="OrthoDB" id="73491at2759"/>
<dbReference type="Pfam" id="PF12572">
    <property type="entry name" value="DUF3752"/>
    <property type="match status" value="1"/>
</dbReference>
<evidence type="ECO:0000259" key="1">
    <source>
        <dbReference type="Pfam" id="PF12572"/>
    </source>
</evidence>
<evidence type="ECO:0000313" key="3">
    <source>
        <dbReference type="Proteomes" id="UP000054217"/>
    </source>
</evidence>